<sequence>MGWNSYNAYSCSPSESIIRLNAQGLLDLGLSDLGYDIVTVDCGWPRSEAQGGRDPQTGRLVWNETLFPSGPAELGAWLHGKGLKFGVYSGAGYLQCGSEDIPASLGYEAIDAQSFADWGGDTLKYDNCYSTSRTVMVDSSSAESKSPRRFQVMAEELDKVGRDIQYFLCQWGIGENVPQWSVPIANSWRMSNDIFNAWKSIPRIVNQAVPHSRASKPGAFADLDMLIVGLRALNPDEERLHFGMWAALKSPLIIGGIMDKADIPADSLTILSNKHAIAINQDPLGLAADLIIRHAGPQSWDVWAGDLSEGRKVVAVPNWGDKPQSVEVDLALLGVGSADWYEVWSDKSGSTERGRLAATLPAHGMQLFVLSNIKTAPAPASVGHYGASQAALSGAARLTQCGGDQCLPGSAKVGYIDVASTATWSSVTSPRAGKVLVEVDYINYEYHFSEAWTWGTNIRDLTIRVNGGAAQAWQFPLSGNNWFDTGKLVIEVDGFVEGSGNTLVFGYPGGSNSSYAPDLVGFDILQ</sequence>
<evidence type="ECO:0000313" key="10">
    <source>
        <dbReference type="Proteomes" id="UP000070501"/>
    </source>
</evidence>
<dbReference type="Gene3D" id="2.60.40.1180">
    <property type="entry name" value="Golgi alpha-mannosidase II"/>
    <property type="match status" value="1"/>
</dbReference>
<dbReference type="PANTHER" id="PTHR11452:SF75">
    <property type="entry name" value="ALPHA-GALACTOSIDASE MEL1"/>
    <property type="match status" value="1"/>
</dbReference>
<dbReference type="GO" id="GO:0004557">
    <property type="term" value="F:alpha-galactosidase activity"/>
    <property type="evidence" value="ECO:0007669"/>
    <property type="project" value="UniProtKB-EC"/>
</dbReference>
<comment type="catalytic activity">
    <reaction evidence="1 7">
        <text>Hydrolysis of terminal, non-reducing alpha-D-galactose residues in alpha-D-galactosides, including galactose oligosaccharides, galactomannans and galactolipids.</text>
        <dbReference type="EC" id="3.2.1.22"/>
    </reaction>
</comment>
<evidence type="ECO:0000256" key="2">
    <source>
        <dbReference type="ARBA" id="ARBA00009743"/>
    </source>
</evidence>
<dbReference type="FunFam" id="3.20.20.70:FF:000197">
    <property type="entry name" value="Alpha-galactosidase"/>
    <property type="match status" value="1"/>
</dbReference>
<dbReference type="CDD" id="cd14792">
    <property type="entry name" value="GH27"/>
    <property type="match status" value="1"/>
</dbReference>
<keyword evidence="6 7" id="KW-0326">Glycosidase</keyword>
<protein>
    <recommendedName>
        <fullName evidence="3 7">Alpha-galactosidase</fullName>
        <ecNumber evidence="3 7">3.2.1.22</ecNumber>
    </recommendedName>
    <alternativeName>
        <fullName evidence="7">Melibiase</fullName>
    </alternativeName>
</protein>
<dbReference type="GO" id="GO:0005975">
    <property type="term" value="P:carbohydrate metabolic process"/>
    <property type="evidence" value="ECO:0007669"/>
    <property type="project" value="InterPro"/>
</dbReference>
<dbReference type="STRING" id="196109.A0A136IPP6"/>
<keyword evidence="5 7" id="KW-0378">Hydrolase</keyword>
<evidence type="ECO:0000313" key="9">
    <source>
        <dbReference type="EMBL" id="KXJ86884.1"/>
    </source>
</evidence>
<keyword evidence="4" id="KW-0732">Signal</keyword>
<dbReference type="SUPFAM" id="SSF51445">
    <property type="entry name" value="(Trans)glycosidases"/>
    <property type="match status" value="1"/>
</dbReference>
<dbReference type="Gene3D" id="3.20.20.70">
    <property type="entry name" value="Aldolase class I"/>
    <property type="match status" value="1"/>
</dbReference>
<dbReference type="PRINTS" id="PR00740">
    <property type="entry name" value="GLHYDRLASE27"/>
</dbReference>
<evidence type="ECO:0000259" key="8">
    <source>
        <dbReference type="Pfam" id="PF17801"/>
    </source>
</evidence>
<dbReference type="Proteomes" id="UP000070501">
    <property type="component" value="Unassembled WGS sequence"/>
</dbReference>
<evidence type="ECO:0000256" key="4">
    <source>
        <dbReference type="ARBA" id="ARBA00022729"/>
    </source>
</evidence>
<dbReference type="Pfam" id="PF17801">
    <property type="entry name" value="Melibiase_C"/>
    <property type="match status" value="1"/>
</dbReference>
<dbReference type="InterPro" id="IPR017853">
    <property type="entry name" value="GH"/>
</dbReference>
<keyword evidence="7" id="KW-1015">Disulfide bond</keyword>
<feature type="domain" description="Alpha galactosidase C-terminal" evidence="8">
    <location>
        <begin position="299"/>
        <end position="370"/>
    </location>
</feature>
<evidence type="ECO:0000256" key="6">
    <source>
        <dbReference type="ARBA" id="ARBA00023295"/>
    </source>
</evidence>
<name>A0A136IPP6_9PEZI</name>
<keyword evidence="10" id="KW-1185">Reference proteome</keyword>
<dbReference type="EC" id="3.2.1.22" evidence="3 7"/>
<evidence type="ECO:0000256" key="1">
    <source>
        <dbReference type="ARBA" id="ARBA00001255"/>
    </source>
</evidence>
<dbReference type="InterPro" id="IPR041233">
    <property type="entry name" value="Melibiase_C"/>
</dbReference>
<evidence type="ECO:0000256" key="5">
    <source>
        <dbReference type="ARBA" id="ARBA00022801"/>
    </source>
</evidence>
<dbReference type="SUPFAM" id="SSF51011">
    <property type="entry name" value="Glycosyl hydrolase domain"/>
    <property type="match status" value="1"/>
</dbReference>
<dbReference type="CDD" id="cd04081">
    <property type="entry name" value="CBM35_galactosidase-like"/>
    <property type="match status" value="1"/>
</dbReference>
<organism evidence="9 10">
    <name type="scientific">Microdochium bolleyi</name>
    <dbReference type="NCBI Taxonomy" id="196109"/>
    <lineage>
        <taxon>Eukaryota</taxon>
        <taxon>Fungi</taxon>
        <taxon>Dikarya</taxon>
        <taxon>Ascomycota</taxon>
        <taxon>Pezizomycotina</taxon>
        <taxon>Sordariomycetes</taxon>
        <taxon>Xylariomycetidae</taxon>
        <taxon>Xylariales</taxon>
        <taxon>Microdochiaceae</taxon>
        <taxon>Microdochium</taxon>
    </lineage>
</organism>
<evidence type="ECO:0000256" key="7">
    <source>
        <dbReference type="RuleBase" id="RU361168"/>
    </source>
</evidence>
<dbReference type="InterPro" id="IPR002241">
    <property type="entry name" value="Glyco_hydro_27"/>
</dbReference>
<dbReference type="InParanoid" id="A0A136IPP6"/>
<dbReference type="InterPro" id="IPR013780">
    <property type="entry name" value="Glyco_hydro_b"/>
</dbReference>
<gene>
    <name evidence="9" type="ORF">Micbo1qcDRAFT_190401</name>
</gene>
<comment type="similarity">
    <text evidence="2 7">Belongs to the glycosyl hydrolase 27 family.</text>
</comment>
<dbReference type="AlphaFoldDB" id="A0A136IPP6"/>
<dbReference type="PANTHER" id="PTHR11452">
    <property type="entry name" value="ALPHA-GALACTOSIDASE/ALPHA-N-ACETYLGALACTOSAMINIDASE"/>
    <property type="match status" value="1"/>
</dbReference>
<dbReference type="OrthoDB" id="5795902at2759"/>
<dbReference type="EMBL" id="KQ964265">
    <property type="protein sequence ID" value="KXJ86884.1"/>
    <property type="molecule type" value="Genomic_DNA"/>
</dbReference>
<reference evidence="10" key="1">
    <citation type="submission" date="2016-02" db="EMBL/GenBank/DDBJ databases">
        <title>Draft genome sequence of Microdochium bolleyi, a fungal endophyte of beachgrass.</title>
        <authorList>
            <consortium name="DOE Joint Genome Institute"/>
            <person name="David A.S."/>
            <person name="May G."/>
            <person name="Haridas S."/>
            <person name="Lim J."/>
            <person name="Wang M."/>
            <person name="Labutti K."/>
            <person name="Lipzen A."/>
            <person name="Barry K."/>
            <person name="Grigoriev I.V."/>
        </authorList>
    </citation>
    <scope>NUCLEOTIDE SEQUENCE [LARGE SCALE GENOMIC DNA]</scope>
    <source>
        <strain evidence="10">J235TASD1</strain>
    </source>
</reference>
<accession>A0A136IPP6</accession>
<dbReference type="InterPro" id="IPR013785">
    <property type="entry name" value="Aldolase_TIM"/>
</dbReference>
<evidence type="ECO:0000256" key="3">
    <source>
        <dbReference type="ARBA" id="ARBA00012755"/>
    </source>
</evidence>
<dbReference type="Pfam" id="PF16499">
    <property type="entry name" value="Melibiase_2"/>
    <property type="match status" value="1"/>
</dbReference>
<dbReference type="Gene3D" id="2.60.120.260">
    <property type="entry name" value="Galactose-binding domain-like"/>
    <property type="match status" value="1"/>
</dbReference>
<proteinExistence type="inferred from homology"/>